<sequence>MEPAAEALLERYRRDRRKLLEFLLSSGLIKELRTPSGSTNSLSGVDLDSLSADYVLQCLQSGGVIDVAEASKKYTEESAYPVMIDSRRGSSFYLVADPDLAGSPPTRTPPPKSFRQTPDVSRASCRSSASHTDATTSGNECSSTFKIAEPDAPVSPSRVLDIPQLGLPSLRTGLSDDDLREAAYELLLASMFLSGIETHPVDDRKREKSSKFLSGLKNKRDKMQTQSQSFSRHATVMDIARTQMQISETMDACVRRNLRQLSVRMARREMDLPHIVLGLLNGIFKSDFTHEKSYRQWKNRQANILEELLCTSKDPTIKSHIAKIKDTEEWDIVMSPSERVAVLASLRQVALRLSSSAVQFGVQGETFYWTAGYHLNIRIYQKLLLGLFDVLEEGQLIEEVDELLPFIKSTWSTLGITQRIHNALYCWTLFQQFVSTGNALLLENVVVELQKVISAEGENELELQYINSLACSRRHNGSKMKLNLVLDVVFSISICCDSKLKDYHLNFSQQPSSFRFMVNLLSMVGVPTCKDSGELKLIKLSASNDYAARKLKSYVKGSTEAACRRVASKIYVESKSEKRHPLALLADGLKSIAEKESKVFSPVLSQWCPEALMISVSSLHQLFGEQLKPFLVGVSSISENIRSVLAAANQLDYYLTQLYKSASKANTSIRFSIQDLEHYQIAEVSKPFIIDWVISQHDHILEWTGRAFDLEDWEPLSLQKRQAASIVEVFRIIEEAVDQFFGFNLPLDITHLQALLSIIFHSLDSYLQKLLSQLVPKNHLYPPIPPLTRYAESVMPVIKKKLSECTLVDDNLGCNLNGLTTPKLCVRLNTLQYIQKQTGVLEDGIRKSWAAVSPSKSNDEEEPLEENGSNEALDALFSTTLKIICDTATDGIKKICEFSGARVIFWDLRERFLFGLYHGDVGSSRLESFLPQIDNVLDEICRLIDDKLRDSVVLSVCRASLEGYVWVLLNGGPSRAFSDSDVVMMEEDFNILKEFFIASGDGLPRSVVEREAKYAEQIVNLFSLQTEDVIQMLMNASEHISLRSDVHYKQPNHNHTSLDAQTLVRVLCHKKDREASKFLKRQYELPMSSDYDEASSSAQEPATKSPLITDILKRSASLRSASMRWGEKASLGWGDKGSSSFRSLKQRFHDATSEISYMRR</sequence>
<dbReference type="Gene3D" id="1.10.357.50">
    <property type="match status" value="1"/>
</dbReference>
<evidence type="ECO:0000256" key="1">
    <source>
        <dbReference type="SAM" id="MobiDB-lite"/>
    </source>
</evidence>
<dbReference type="PROSITE" id="PS51259">
    <property type="entry name" value="MHD2"/>
    <property type="match status" value="1"/>
</dbReference>
<dbReference type="EMBL" id="OZ034816">
    <property type="protein sequence ID" value="CAL1375409.1"/>
    <property type="molecule type" value="Genomic_DNA"/>
</dbReference>
<reference evidence="4 5" key="1">
    <citation type="submission" date="2024-04" db="EMBL/GenBank/DDBJ databases">
        <authorList>
            <person name="Fracassetti M."/>
        </authorList>
    </citation>
    <scope>NUCLEOTIDE SEQUENCE [LARGE SCALE GENOMIC DNA]</scope>
</reference>
<feature type="region of interest" description="Disordered" evidence="1">
    <location>
        <begin position="96"/>
        <end position="142"/>
    </location>
</feature>
<dbReference type="PANTHER" id="PTHR31280:SF3">
    <property type="entry name" value="DNA TOPOISOMERASE 4 SUBUNIT B (DUF810)"/>
    <property type="match status" value="1"/>
</dbReference>
<gene>
    <name evidence="4" type="ORF">LTRI10_LOCUS17208</name>
</gene>
<dbReference type="PROSITE" id="PS51258">
    <property type="entry name" value="MHD1"/>
    <property type="match status" value="1"/>
</dbReference>
<dbReference type="InterPro" id="IPR008528">
    <property type="entry name" value="unc-13_homologue"/>
</dbReference>
<dbReference type="PANTHER" id="PTHR31280">
    <property type="entry name" value="PROTEIN UNC-13 HOMOLOG"/>
    <property type="match status" value="1"/>
</dbReference>
<dbReference type="InterPro" id="IPR014772">
    <property type="entry name" value="Munc13_dom-2"/>
</dbReference>
<keyword evidence="5" id="KW-1185">Reference proteome</keyword>
<dbReference type="AlphaFoldDB" id="A0AAV2DPK9"/>
<dbReference type="InterPro" id="IPR014770">
    <property type="entry name" value="Munc13_1"/>
</dbReference>
<dbReference type="Proteomes" id="UP001497516">
    <property type="component" value="Chromosome 3"/>
</dbReference>
<feature type="domain" description="MHD1" evidence="2">
    <location>
        <begin position="642"/>
        <end position="774"/>
    </location>
</feature>
<feature type="domain" description="MHD2" evidence="3">
    <location>
        <begin position="923"/>
        <end position="1033"/>
    </location>
</feature>
<dbReference type="InterPro" id="IPR057984">
    <property type="entry name" value="PATROL1_C"/>
</dbReference>
<feature type="compositionally biased region" description="Polar residues" evidence="1">
    <location>
        <begin position="114"/>
        <end position="142"/>
    </location>
</feature>
<name>A0AAV2DPK9_9ROSI</name>
<protein>
    <recommendedName>
        <fullName evidence="6">Protein unc-13 homolog</fullName>
    </recommendedName>
</protein>
<evidence type="ECO:0000313" key="5">
    <source>
        <dbReference type="Proteomes" id="UP001497516"/>
    </source>
</evidence>
<evidence type="ECO:0000259" key="2">
    <source>
        <dbReference type="PROSITE" id="PS51258"/>
    </source>
</evidence>
<proteinExistence type="predicted"/>
<organism evidence="4 5">
    <name type="scientific">Linum trigynum</name>
    <dbReference type="NCBI Taxonomy" id="586398"/>
    <lineage>
        <taxon>Eukaryota</taxon>
        <taxon>Viridiplantae</taxon>
        <taxon>Streptophyta</taxon>
        <taxon>Embryophyta</taxon>
        <taxon>Tracheophyta</taxon>
        <taxon>Spermatophyta</taxon>
        <taxon>Magnoliopsida</taxon>
        <taxon>eudicotyledons</taxon>
        <taxon>Gunneridae</taxon>
        <taxon>Pentapetalae</taxon>
        <taxon>rosids</taxon>
        <taxon>fabids</taxon>
        <taxon>Malpighiales</taxon>
        <taxon>Linaceae</taxon>
        <taxon>Linum</taxon>
    </lineage>
</organism>
<evidence type="ECO:0000259" key="3">
    <source>
        <dbReference type="PROSITE" id="PS51259"/>
    </source>
</evidence>
<feature type="region of interest" description="Disordered" evidence="1">
    <location>
        <begin position="203"/>
        <end position="232"/>
    </location>
</feature>
<evidence type="ECO:0008006" key="6">
    <source>
        <dbReference type="Google" id="ProtNLM"/>
    </source>
</evidence>
<evidence type="ECO:0000313" key="4">
    <source>
        <dbReference type="EMBL" id="CAL1375409.1"/>
    </source>
</evidence>
<accession>A0AAV2DPK9</accession>
<dbReference type="Pfam" id="PF25761">
    <property type="entry name" value="TPR_PATROL1"/>
    <property type="match status" value="1"/>
</dbReference>